<evidence type="ECO:0000313" key="2">
    <source>
        <dbReference type="Proteomes" id="UP001603857"/>
    </source>
</evidence>
<sequence>MGFRSLSTFNLTLLGDKQVWRLIADPDSLIGGAYKARYYSDPDRSKIMQLLVLT</sequence>
<reference evidence="1 2" key="1">
    <citation type="submission" date="2024-08" db="EMBL/GenBank/DDBJ databases">
        <title>Insights into the chromosomal genome structure of Flemingia macrophylla.</title>
        <authorList>
            <person name="Ding Y."/>
            <person name="Zhao Y."/>
            <person name="Bi W."/>
            <person name="Wu M."/>
            <person name="Zhao G."/>
            <person name="Gong Y."/>
            <person name="Li W."/>
            <person name="Zhang P."/>
        </authorList>
    </citation>
    <scope>NUCLEOTIDE SEQUENCE [LARGE SCALE GENOMIC DNA]</scope>
    <source>
        <strain evidence="1">DYQJB</strain>
        <tissue evidence="1">Leaf</tissue>
    </source>
</reference>
<gene>
    <name evidence="1" type="ORF">Fmac_025597</name>
</gene>
<keyword evidence="2" id="KW-1185">Reference proteome</keyword>
<organism evidence="1 2">
    <name type="scientific">Flemingia macrophylla</name>
    <dbReference type="NCBI Taxonomy" id="520843"/>
    <lineage>
        <taxon>Eukaryota</taxon>
        <taxon>Viridiplantae</taxon>
        <taxon>Streptophyta</taxon>
        <taxon>Embryophyta</taxon>
        <taxon>Tracheophyta</taxon>
        <taxon>Spermatophyta</taxon>
        <taxon>Magnoliopsida</taxon>
        <taxon>eudicotyledons</taxon>
        <taxon>Gunneridae</taxon>
        <taxon>Pentapetalae</taxon>
        <taxon>rosids</taxon>
        <taxon>fabids</taxon>
        <taxon>Fabales</taxon>
        <taxon>Fabaceae</taxon>
        <taxon>Papilionoideae</taxon>
        <taxon>50 kb inversion clade</taxon>
        <taxon>NPAAA clade</taxon>
        <taxon>indigoferoid/millettioid clade</taxon>
        <taxon>Phaseoleae</taxon>
        <taxon>Flemingia</taxon>
    </lineage>
</organism>
<comment type="caution">
    <text evidence="1">The sequence shown here is derived from an EMBL/GenBank/DDBJ whole genome shotgun (WGS) entry which is preliminary data.</text>
</comment>
<name>A0ABD1LSQ7_9FABA</name>
<proteinExistence type="predicted"/>
<evidence type="ECO:0000313" key="1">
    <source>
        <dbReference type="EMBL" id="KAL2326539.1"/>
    </source>
</evidence>
<dbReference type="EMBL" id="JBGMDY010000008">
    <property type="protein sequence ID" value="KAL2326539.1"/>
    <property type="molecule type" value="Genomic_DNA"/>
</dbReference>
<protein>
    <submittedName>
        <fullName evidence="1">Uncharacterized protein</fullName>
    </submittedName>
</protein>
<dbReference type="AlphaFoldDB" id="A0ABD1LSQ7"/>
<dbReference type="Proteomes" id="UP001603857">
    <property type="component" value="Unassembled WGS sequence"/>
</dbReference>
<accession>A0ABD1LSQ7</accession>